<comment type="similarity">
    <text evidence="4 21">Belongs to the folylpolyglutamate synthase family.</text>
</comment>
<organism evidence="23 24">
    <name type="scientific">Methylobacterium tarhaniae</name>
    <dbReference type="NCBI Taxonomy" id="1187852"/>
    <lineage>
        <taxon>Bacteria</taxon>
        <taxon>Pseudomonadati</taxon>
        <taxon>Pseudomonadota</taxon>
        <taxon>Alphaproteobacteria</taxon>
        <taxon>Hyphomicrobiales</taxon>
        <taxon>Methylobacteriaceae</taxon>
        <taxon>Methylobacterium</taxon>
    </lineage>
</organism>
<comment type="catalytic activity">
    <reaction evidence="20">
        <text>7,8-dihydropteroate + L-glutamate + ATP = 7,8-dihydrofolate + ADP + phosphate + H(+)</text>
        <dbReference type="Rhea" id="RHEA:23584"/>
        <dbReference type="ChEBI" id="CHEBI:15378"/>
        <dbReference type="ChEBI" id="CHEBI:17839"/>
        <dbReference type="ChEBI" id="CHEBI:29985"/>
        <dbReference type="ChEBI" id="CHEBI:30616"/>
        <dbReference type="ChEBI" id="CHEBI:43474"/>
        <dbReference type="ChEBI" id="CHEBI:57451"/>
        <dbReference type="ChEBI" id="CHEBI:456216"/>
        <dbReference type="EC" id="6.3.2.12"/>
    </reaction>
</comment>
<dbReference type="PANTHER" id="PTHR11136">
    <property type="entry name" value="FOLYLPOLYGLUTAMATE SYNTHASE-RELATED"/>
    <property type="match status" value="1"/>
</dbReference>
<evidence type="ECO:0000256" key="17">
    <source>
        <dbReference type="ARBA" id="ARBA00047493"/>
    </source>
</evidence>
<evidence type="ECO:0000256" key="20">
    <source>
        <dbReference type="ARBA" id="ARBA00049161"/>
    </source>
</evidence>
<evidence type="ECO:0000256" key="21">
    <source>
        <dbReference type="PIRNR" id="PIRNR001563"/>
    </source>
</evidence>
<comment type="pathway">
    <text evidence="3">Cofactor biosynthesis; tetrahydrofolylpolyglutamate biosynthesis.</text>
</comment>
<evidence type="ECO:0000256" key="18">
    <source>
        <dbReference type="ARBA" id="ARBA00047808"/>
    </source>
</evidence>
<proteinExistence type="inferred from homology"/>
<dbReference type="RefSeq" id="WP_048451430.1">
    <property type="nucleotide sequence ID" value="NZ_JBNNPJ010000033.1"/>
</dbReference>
<reference evidence="23 24" key="1">
    <citation type="submission" date="2015-03" db="EMBL/GenBank/DDBJ databases">
        <title>Genome sequencing of Methylobacterium tarhaniae DSM 25844.</title>
        <authorList>
            <person name="Chaudhry V."/>
            <person name="Patil P.B."/>
        </authorList>
    </citation>
    <scope>NUCLEOTIDE SEQUENCE [LARGE SCALE GENOMIC DNA]</scope>
    <source>
        <strain evidence="23 24">DSM 25844</strain>
    </source>
</reference>
<dbReference type="GO" id="GO:0004326">
    <property type="term" value="F:tetrahydrofolylpolyglutamate synthase activity"/>
    <property type="evidence" value="ECO:0007669"/>
    <property type="project" value="UniProtKB-EC"/>
</dbReference>
<evidence type="ECO:0000256" key="19">
    <source>
        <dbReference type="ARBA" id="ARBA00049035"/>
    </source>
</evidence>
<comment type="catalytic activity">
    <reaction evidence="17">
        <text>(6S)-5,6,7,8-tetrahydrofolyl-(gamma-L-Glu)(n) + L-glutamate + ATP = (6S)-5,6,7,8-tetrahydrofolyl-(gamma-L-Glu)(n+1) + ADP + phosphate + H(+)</text>
        <dbReference type="Rhea" id="RHEA:10580"/>
        <dbReference type="Rhea" id="RHEA-COMP:14738"/>
        <dbReference type="Rhea" id="RHEA-COMP:14740"/>
        <dbReference type="ChEBI" id="CHEBI:15378"/>
        <dbReference type="ChEBI" id="CHEBI:29985"/>
        <dbReference type="ChEBI" id="CHEBI:30616"/>
        <dbReference type="ChEBI" id="CHEBI:43474"/>
        <dbReference type="ChEBI" id="CHEBI:141005"/>
        <dbReference type="ChEBI" id="CHEBI:456216"/>
        <dbReference type="EC" id="6.3.2.17"/>
    </reaction>
</comment>
<dbReference type="SUPFAM" id="SSF53244">
    <property type="entry name" value="MurD-like peptide ligases, peptide-binding domain"/>
    <property type="match status" value="1"/>
</dbReference>
<dbReference type="EC" id="6.3.2.17" evidence="6"/>
<evidence type="ECO:0000256" key="7">
    <source>
        <dbReference type="ARBA" id="ARBA00019357"/>
    </source>
</evidence>
<keyword evidence="12" id="KW-0460">Magnesium</keyword>
<accession>A0A0J6T085</accession>
<dbReference type="NCBIfam" id="TIGR01499">
    <property type="entry name" value="folC"/>
    <property type="match status" value="1"/>
</dbReference>
<dbReference type="SUPFAM" id="SSF53623">
    <property type="entry name" value="MurD-like peptide ligases, catalytic domain"/>
    <property type="match status" value="1"/>
</dbReference>
<dbReference type="Gene3D" id="3.90.190.20">
    <property type="entry name" value="Mur ligase, C-terminal domain"/>
    <property type="match status" value="1"/>
</dbReference>
<dbReference type="PANTHER" id="PTHR11136:SF0">
    <property type="entry name" value="DIHYDROFOLATE SYNTHETASE-RELATED"/>
    <property type="match status" value="1"/>
</dbReference>
<dbReference type="GO" id="GO:0005524">
    <property type="term" value="F:ATP binding"/>
    <property type="evidence" value="ECO:0007669"/>
    <property type="project" value="UniProtKB-KW"/>
</dbReference>
<dbReference type="AlphaFoldDB" id="A0A0J6T085"/>
<evidence type="ECO:0000256" key="9">
    <source>
        <dbReference type="ARBA" id="ARBA00022723"/>
    </source>
</evidence>
<evidence type="ECO:0000256" key="16">
    <source>
        <dbReference type="ARBA" id="ARBA00032510"/>
    </source>
</evidence>
<comment type="pathway">
    <text evidence="2">Cofactor biosynthesis; tetrahydrofolate biosynthesis; 7,8-dihydrofolate from 2-amino-4-hydroxy-6-hydroxymethyl-7,8-dihydropteridine diphosphate and 4-aminobenzoate: step 2/2.</text>
</comment>
<dbReference type="PIRSF" id="PIRSF001563">
    <property type="entry name" value="Folylpolyglu_synth"/>
    <property type="match status" value="1"/>
</dbReference>
<dbReference type="InterPro" id="IPR004101">
    <property type="entry name" value="Mur_ligase_C"/>
</dbReference>
<evidence type="ECO:0000256" key="11">
    <source>
        <dbReference type="ARBA" id="ARBA00022840"/>
    </source>
</evidence>
<evidence type="ECO:0000256" key="14">
    <source>
        <dbReference type="ARBA" id="ARBA00030048"/>
    </source>
</evidence>
<evidence type="ECO:0000256" key="8">
    <source>
        <dbReference type="ARBA" id="ARBA00022598"/>
    </source>
</evidence>
<comment type="function">
    <text evidence="1">Functions in two distinct reactions of the de novo folate biosynthetic pathway. Catalyzes the addition of a glutamate residue to dihydropteroate (7,8-dihydropteroate or H2Pte) to form dihydrofolate (7,8-dihydrofolate monoglutamate or H2Pte-Glu). Also catalyzes successive additions of L-glutamate to tetrahydrofolate or 10-formyltetrahydrofolate or 5,10-methylenetetrahydrofolate, leading to folylpolyglutamate derivatives.</text>
</comment>
<comment type="catalytic activity">
    <reaction evidence="19">
        <text>(6R)-5,10-methylenetetrahydrofolyl-(gamma-L-Glu)(n) + L-glutamate + ATP = (6R)-5,10-methylenetetrahydrofolyl-(gamma-L-Glu)(n+1) + ADP + phosphate + H(+)</text>
        <dbReference type="Rhea" id="RHEA:51912"/>
        <dbReference type="Rhea" id="RHEA-COMP:13257"/>
        <dbReference type="Rhea" id="RHEA-COMP:13258"/>
        <dbReference type="ChEBI" id="CHEBI:15378"/>
        <dbReference type="ChEBI" id="CHEBI:29985"/>
        <dbReference type="ChEBI" id="CHEBI:30616"/>
        <dbReference type="ChEBI" id="CHEBI:43474"/>
        <dbReference type="ChEBI" id="CHEBI:136572"/>
        <dbReference type="ChEBI" id="CHEBI:456216"/>
        <dbReference type="EC" id="6.3.2.17"/>
    </reaction>
</comment>
<evidence type="ECO:0000256" key="10">
    <source>
        <dbReference type="ARBA" id="ARBA00022741"/>
    </source>
</evidence>
<dbReference type="EMBL" id="LABZ01000090">
    <property type="protein sequence ID" value="KMO40855.1"/>
    <property type="molecule type" value="Genomic_DNA"/>
</dbReference>
<sequence>MSPAHALSLPAVLDRLDRLTDWEKRPRGGMRVGLDPMRDLLARLGEPQAPLRVIHVGGTKGKGSVCALLEAGLIRAGLRVGRYASPHVESVTERVCLQGRPVEGSVLASALARALDAHEAARRDATAGRDATWFDVLTAAALTIFGEAGLDWAVIEVGLGGRLDSTNAVDGEVAVVTNVALEHTEILGATRAAIAAEKVGILKPGAALVTTLAPEDEAGAVAAARAAALGCPTLRPATPPGASIAEENAGLAGLVLDHLGRRGALGRDGAPLRAGLLDGAARADARLPGRLERRRIRHAAGPVALVLDGAHVPFNLAAVLRDLAREPGLPGPCIALVALAGDKDAAGFLAVLARHGASVIATEMPERRGHAAAALRALAAAEGMEAEAVAAPDAALTRAAGLAAQRGGWVLVTGSLHLVGALRAATEVPGTQGVV</sequence>
<keyword evidence="9" id="KW-0479">Metal-binding</keyword>
<gene>
    <name evidence="23" type="ORF">VQ03_13680</name>
</gene>
<comment type="catalytic activity">
    <reaction evidence="18">
        <text>10-formyltetrahydrofolyl-(gamma-L-Glu)(n) + L-glutamate + ATP = 10-formyltetrahydrofolyl-(gamma-L-Glu)(n+1) + ADP + phosphate + H(+)</text>
        <dbReference type="Rhea" id="RHEA:51904"/>
        <dbReference type="Rhea" id="RHEA-COMP:13088"/>
        <dbReference type="Rhea" id="RHEA-COMP:14300"/>
        <dbReference type="ChEBI" id="CHEBI:15378"/>
        <dbReference type="ChEBI" id="CHEBI:29985"/>
        <dbReference type="ChEBI" id="CHEBI:30616"/>
        <dbReference type="ChEBI" id="CHEBI:43474"/>
        <dbReference type="ChEBI" id="CHEBI:134413"/>
        <dbReference type="ChEBI" id="CHEBI:456216"/>
        <dbReference type="EC" id="6.3.2.17"/>
    </reaction>
</comment>
<dbReference type="PATRIC" id="fig|1187852.3.peg.6798"/>
<keyword evidence="11 21" id="KW-0067">ATP-binding</keyword>
<evidence type="ECO:0000256" key="12">
    <source>
        <dbReference type="ARBA" id="ARBA00022842"/>
    </source>
</evidence>
<evidence type="ECO:0000313" key="24">
    <source>
        <dbReference type="Proteomes" id="UP000036449"/>
    </source>
</evidence>
<dbReference type="InterPro" id="IPR036615">
    <property type="entry name" value="Mur_ligase_C_dom_sf"/>
</dbReference>
<dbReference type="Pfam" id="PF02875">
    <property type="entry name" value="Mur_ligase_C"/>
    <property type="match status" value="1"/>
</dbReference>
<evidence type="ECO:0000256" key="15">
    <source>
        <dbReference type="ARBA" id="ARBA00030592"/>
    </source>
</evidence>
<dbReference type="GO" id="GO:0046656">
    <property type="term" value="P:folic acid biosynthetic process"/>
    <property type="evidence" value="ECO:0007669"/>
    <property type="project" value="UniProtKB-KW"/>
</dbReference>
<evidence type="ECO:0000256" key="1">
    <source>
        <dbReference type="ARBA" id="ARBA00002714"/>
    </source>
</evidence>
<dbReference type="InterPro" id="IPR036565">
    <property type="entry name" value="Mur-like_cat_sf"/>
</dbReference>
<keyword evidence="10 21" id="KW-0547">Nucleotide-binding</keyword>
<feature type="domain" description="Mur ligase C-terminal" evidence="22">
    <location>
        <begin position="289"/>
        <end position="415"/>
    </location>
</feature>
<protein>
    <recommendedName>
        <fullName evidence="7">Dihydrofolate synthase/folylpolyglutamate synthase</fullName>
        <ecNumber evidence="5">6.3.2.12</ecNumber>
        <ecNumber evidence="6">6.3.2.17</ecNumber>
    </recommendedName>
    <alternativeName>
        <fullName evidence="16">Folylpoly-gamma-glutamate synthetase-dihydrofolate synthetase</fullName>
    </alternativeName>
    <alternativeName>
        <fullName evidence="14">Folylpolyglutamate synthetase</fullName>
    </alternativeName>
    <alternativeName>
        <fullName evidence="15">Tetrahydrofolylpolyglutamate synthase</fullName>
    </alternativeName>
</protein>
<evidence type="ECO:0000256" key="6">
    <source>
        <dbReference type="ARBA" id="ARBA00013025"/>
    </source>
</evidence>
<keyword evidence="24" id="KW-1185">Reference proteome</keyword>
<evidence type="ECO:0000256" key="2">
    <source>
        <dbReference type="ARBA" id="ARBA00004799"/>
    </source>
</evidence>
<dbReference type="Proteomes" id="UP000036449">
    <property type="component" value="Unassembled WGS sequence"/>
</dbReference>
<evidence type="ECO:0000259" key="22">
    <source>
        <dbReference type="Pfam" id="PF02875"/>
    </source>
</evidence>
<evidence type="ECO:0000313" key="23">
    <source>
        <dbReference type="EMBL" id="KMO40855.1"/>
    </source>
</evidence>
<dbReference type="EC" id="6.3.2.12" evidence="5"/>
<comment type="caution">
    <text evidence="23">The sequence shown here is derived from an EMBL/GenBank/DDBJ whole genome shotgun (WGS) entry which is preliminary data.</text>
</comment>
<evidence type="ECO:0000256" key="5">
    <source>
        <dbReference type="ARBA" id="ARBA00013023"/>
    </source>
</evidence>
<dbReference type="Gene3D" id="3.40.1190.10">
    <property type="entry name" value="Mur-like, catalytic domain"/>
    <property type="match status" value="1"/>
</dbReference>
<keyword evidence="8 21" id="KW-0436">Ligase</keyword>
<dbReference type="GO" id="GO:0046872">
    <property type="term" value="F:metal ion binding"/>
    <property type="evidence" value="ECO:0007669"/>
    <property type="project" value="UniProtKB-KW"/>
</dbReference>
<dbReference type="InterPro" id="IPR001645">
    <property type="entry name" value="Folylpolyglutamate_synth"/>
</dbReference>
<evidence type="ECO:0000256" key="3">
    <source>
        <dbReference type="ARBA" id="ARBA00005150"/>
    </source>
</evidence>
<dbReference type="GO" id="GO:0008841">
    <property type="term" value="F:dihydrofolate synthase activity"/>
    <property type="evidence" value="ECO:0007669"/>
    <property type="project" value="UniProtKB-EC"/>
</dbReference>
<keyword evidence="13" id="KW-0289">Folate biosynthesis</keyword>
<name>A0A0J6T085_9HYPH</name>
<evidence type="ECO:0000256" key="4">
    <source>
        <dbReference type="ARBA" id="ARBA00008276"/>
    </source>
</evidence>
<evidence type="ECO:0000256" key="13">
    <source>
        <dbReference type="ARBA" id="ARBA00022909"/>
    </source>
</evidence>
<dbReference type="GO" id="GO:0005737">
    <property type="term" value="C:cytoplasm"/>
    <property type="evidence" value="ECO:0007669"/>
    <property type="project" value="TreeGrafter"/>
</dbReference>